<keyword evidence="3" id="KW-1185">Reference proteome</keyword>
<feature type="transmembrane region" description="Helical" evidence="1">
    <location>
        <begin position="12"/>
        <end position="37"/>
    </location>
</feature>
<gene>
    <name evidence="2" type="ORF">GMARGA_LOCUS38929</name>
</gene>
<evidence type="ECO:0000256" key="1">
    <source>
        <dbReference type="SAM" id="Phobius"/>
    </source>
</evidence>
<feature type="non-terminal residue" evidence="2">
    <location>
        <position position="1"/>
    </location>
</feature>
<protein>
    <submittedName>
        <fullName evidence="2">30051_t:CDS:1</fullName>
    </submittedName>
</protein>
<keyword evidence="1" id="KW-0812">Transmembrane</keyword>
<reference evidence="2 3" key="1">
    <citation type="submission" date="2021-06" db="EMBL/GenBank/DDBJ databases">
        <authorList>
            <person name="Kallberg Y."/>
            <person name="Tangrot J."/>
            <person name="Rosling A."/>
        </authorList>
    </citation>
    <scope>NUCLEOTIDE SEQUENCE [LARGE SCALE GENOMIC DNA]</scope>
    <source>
        <strain evidence="2 3">120-4 pot B 10/14</strain>
    </source>
</reference>
<evidence type="ECO:0000313" key="2">
    <source>
        <dbReference type="EMBL" id="CAG8847943.1"/>
    </source>
</evidence>
<comment type="caution">
    <text evidence="2">The sequence shown here is derived from an EMBL/GenBank/DDBJ whole genome shotgun (WGS) entry which is preliminary data.</text>
</comment>
<accession>A0ABN7X6R9</accession>
<organism evidence="2 3">
    <name type="scientific">Gigaspora margarita</name>
    <dbReference type="NCBI Taxonomy" id="4874"/>
    <lineage>
        <taxon>Eukaryota</taxon>
        <taxon>Fungi</taxon>
        <taxon>Fungi incertae sedis</taxon>
        <taxon>Mucoromycota</taxon>
        <taxon>Glomeromycotina</taxon>
        <taxon>Glomeromycetes</taxon>
        <taxon>Diversisporales</taxon>
        <taxon>Gigasporaceae</taxon>
        <taxon>Gigaspora</taxon>
    </lineage>
</organism>
<keyword evidence="1" id="KW-1133">Transmembrane helix</keyword>
<keyword evidence="1" id="KW-0472">Membrane</keyword>
<dbReference type="Proteomes" id="UP000789901">
    <property type="component" value="Unassembled WGS sequence"/>
</dbReference>
<proteinExistence type="predicted"/>
<name>A0ABN7X6R9_GIGMA</name>
<dbReference type="PROSITE" id="PS51257">
    <property type="entry name" value="PROKAR_LIPOPROTEIN"/>
    <property type="match status" value="1"/>
</dbReference>
<sequence length="47" mass="5473">MNKKNSNIVQTSLMYLFINALFACLNYGTNNIIKLFLQSMRRVLGKF</sequence>
<dbReference type="EMBL" id="CAJVQB010089964">
    <property type="protein sequence ID" value="CAG8847943.1"/>
    <property type="molecule type" value="Genomic_DNA"/>
</dbReference>
<evidence type="ECO:0000313" key="3">
    <source>
        <dbReference type="Proteomes" id="UP000789901"/>
    </source>
</evidence>